<reference evidence="1" key="2">
    <citation type="submission" date="2018-05" db="EMBL/GenBank/DDBJ databases">
        <title>OmerRS3 (Oryza meridionalis Reference Sequence Version 3).</title>
        <authorList>
            <person name="Zhang J."/>
            <person name="Kudrna D."/>
            <person name="Lee S."/>
            <person name="Talag J."/>
            <person name="Welchert J."/>
            <person name="Wing R.A."/>
        </authorList>
    </citation>
    <scope>NUCLEOTIDE SEQUENCE [LARGE SCALE GENOMIC DNA]</scope>
    <source>
        <strain evidence="1">cv. OR44</strain>
    </source>
</reference>
<dbReference type="AlphaFoldDB" id="A0A0E0EJE5"/>
<dbReference type="EnsemblPlants" id="OMERI08G06780.1">
    <property type="protein sequence ID" value="OMERI08G06780.1"/>
    <property type="gene ID" value="OMERI08G06780"/>
</dbReference>
<proteinExistence type="predicted"/>
<name>A0A0E0EJE5_9ORYZ</name>
<dbReference type="Gramene" id="OMERI08G06780.1">
    <property type="protein sequence ID" value="OMERI08G06780.1"/>
    <property type="gene ID" value="OMERI08G06780"/>
</dbReference>
<evidence type="ECO:0000313" key="2">
    <source>
        <dbReference type="Proteomes" id="UP000008021"/>
    </source>
</evidence>
<reference evidence="1" key="1">
    <citation type="submission" date="2015-04" db="UniProtKB">
        <authorList>
            <consortium name="EnsemblPlants"/>
        </authorList>
    </citation>
    <scope>IDENTIFICATION</scope>
</reference>
<protein>
    <submittedName>
        <fullName evidence="1">Uncharacterized protein</fullName>
    </submittedName>
</protein>
<keyword evidence="2" id="KW-1185">Reference proteome</keyword>
<sequence length="83" mass="9683">MKLRGEMEKVQGLLLARAWAIWLVRNDWVFNNRLLRNAVSIPHKALSFLFGAHEVKGRDGESARIVACQYPRDRRFKQMMPST</sequence>
<dbReference type="HOGENOM" id="CLU_2546464_0_0_1"/>
<evidence type="ECO:0000313" key="1">
    <source>
        <dbReference type="EnsemblPlants" id="OMERI08G06780.1"/>
    </source>
</evidence>
<dbReference type="Proteomes" id="UP000008021">
    <property type="component" value="Chromosome 8"/>
</dbReference>
<accession>A0A0E0EJE5</accession>
<organism evidence="1">
    <name type="scientific">Oryza meridionalis</name>
    <dbReference type="NCBI Taxonomy" id="40149"/>
    <lineage>
        <taxon>Eukaryota</taxon>
        <taxon>Viridiplantae</taxon>
        <taxon>Streptophyta</taxon>
        <taxon>Embryophyta</taxon>
        <taxon>Tracheophyta</taxon>
        <taxon>Spermatophyta</taxon>
        <taxon>Magnoliopsida</taxon>
        <taxon>Liliopsida</taxon>
        <taxon>Poales</taxon>
        <taxon>Poaceae</taxon>
        <taxon>BOP clade</taxon>
        <taxon>Oryzoideae</taxon>
        <taxon>Oryzeae</taxon>
        <taxon>Oryzinae</taxon>
        <taxon>Oryza</taxon>
    </lineage>
</organism>